<protein>
    <submittedName>
        <fullName evidence="2">Uncharacterized protein</fullName>
    </submittedName>
</protein>
<feature type="region of interest" description="Disordered" evidence="1">
    <location>
        <begin position="1"/>
        <end position="53"/>
    </location>
</feature>
<gene>
    <name evidence="2" type="ORF">MBRA_44490</name>
</gene>
<keyword evidence="3" id="KW-1185">Reference proteome</keyword>
<reference evidence="2 3" key="1">
    <citation type="journal article" date="2019" name="Emerg. Microbes Infect.">
        <title>Comprehensive subspecies identification of 175 nontuberculous mycobacteria species based on 7547 genomic profiles.</title>
        <authorList>
            <person name="Matsumoto Y."/>
            <person name="Kinjo T."/>
            <person name="Motooka D."/>
            <person name="Nabeya D."/>
            <person name="Jung N."/>
            <person name="Uechi K."/>
            <person name="Horii T."/>
            <person name="Iida T."/>
            <person name="Fujita J."/>
            <person name="Nakamura S."/>
        </authorList>
    </citation>
    <scope>NUCLEOTIDE SEQUENCE [LARGE SCALE GENOMIC DNA]</scope>
    <source>
        <strain evidence="2 3">JCM 12687</strain>
    </source>
</reference>
<organism evidence="2 3">
    <name type="scientific">Mycobacterium branderi</name>
    <dbReference type="NCBI Taxonomy" id="43348"/>
    <lineage>
        <taxon>Bacteria</taxon>
        <taxon>Bacillati</taxon>
        <taxon>Actinomycetota</taxon>
        <taxon>Actinomycetes</taxon>
        <taxon>Mycobacteriales</taxon>
        <taxon>Mycobacteriaceae</taxon>
        <taxon>Mycobacterium</taxon>
    </lineage>
</organism>
<evidence type="ECO:0000313" key="2">
    <source>
        <dbReference type="EMBL" id="BBZ14254.1"/>
    </source>
</evidence>
<sequence>MTGNSGESLNAKAAAHSGGRAPVKSSSSRDAAVAGPIGVRSPSCNSRSRADGIGLWGAGGGPGTVVGCPGTNVVQAASNSATPAAQNFAAIFVSYGRYRL</sequence>
<dbReference type="Proteomes" id="UP000467379">
    <property type="component" value="Chromosome"/>
</dbReference>
<evidence type="ECO:0000256" key="1">
    <source>
        <dbReference type="SAM" id="MobiDB-lite"/>
    </source>
</evidence>
<evidence type="ECO:0000313" key="3">
    <source>
        <dbReference type="Proteomes" id="UP000467379"/>
    </source>
</evidence>
<proteinExistence type="predicted"/>
<name>A0ABN6BCL8_9MYCO</name>
<accession>A0ABN6BCL8</accession>
<dbReference type="EMBL" id="AP022606">
    <property type="protein sequence ID" value="BBZ14254.1"/>
    <property type="molecule type" value="Genomic_DNA"/>
</dbReference>